<sequence>MVALVKVRAATIDARLLTVGGLVLITIGNKTAGCYKGQKVGVLTNYTLKNLLMDVRDKLLLKHIL</sequence>
<name>A0AAD5C5U7_AMBAR</name>
<evidence type="ECO:0000313" key="1">
    <source>
        <dbReference type="EMBL" id="KAI7735434.1"/>
    </source>
</evidence>
<dbReference type="Proteomes" id="UP001206925">
    <property type="component" value="Unassembled WGS sequence"/>
</dbReference>
<accession>A0AAD5C5U7</accession>
<organism evidence="1 2">
    <name type="scientific">Ambrosia artemisiifolia</name>
    <name type="common">Common ragweed</name>
    <dbReference type="NCBI Taxonomy" id="4212"/>
    <lineage>
        <taxon>Eukaryota</taxon>
        <taxon>Viridiplantae</taxon>
        <taxon>Streptophyta</taxon>
        <taxon>Embryophyta</taxon>
        <taxon>Tracheophyta</taxon>
        <taxon>Spermatophyta</taxon>
        <taxon>Magnoliopsida</taxon>
        <taxon>eudicotyledons</taxon>
        <taxon>Gunneridae</taxon>
        <taxon>Pentapetalae</taxon>
        <taxon>asterids</taxon>
        <taxon>campanulids</taxon>
        <taxon>Asterales</taxon>
        <taxon>Asteraceae</taxon>
        <taxon>Asteroideae</taxon>
        <taxon>Heliantheae alliance</taxon>
        <taxon>Heliantheae</taxon>
        <taxon>Ambrosia</taxon>
    </lineage>
</organism>
<keyword evidence="2" id="KW-1185">Reference proteome</keyword>
<dbReference type="AlphaFoldDB" id="A0AAD5C5U7"/>
<proteinExistence type="predicted"/>
<comment type="caution">
    <text evidence="1">The sequence shown here is derived from an EMBL/GenBank/DDBJ whole genome shotgun (WGS) entry which is preliminary data.</text>
</comment>
<feature type="non-terminal residue" evidence="1">
    <location>
        <position position="1"/>
    </location>
</feature>
<reference evidence="1" key="1">
    <citation type="submission" date="2022-06" db="EMBL/GenBank/DDBJ databases">
        <title>Uncovering the hologenomic basis of an extraordinary plant invasion.</title>
        <authorList>
            <person name="Bieker V.C."/>
            <person name="Martin M.D."/>
            <person name="Gilbert T."/>
            <person name="Hodgins K."/>
            <person name="Battlay P."/>
            <person name="Petersen B."/>
            <person name="Wilson J."/>
        </authorList>
    </citation>
    <scope>NUCLEOTIDE SEQUENCE</scope>
    <source>
        <strain evidence="1">AA19_3_7</strain>
        <tissue evidence="1">Leaf</tissue>
    </source>
</reference>
<dbReference type="EMBL" id="JAMZMK010009488">
    <property type="protein sequence ID" value="KAI7735434.1"/>
    <property type="molecule type" value="Genomic_DNA"/>
</dbReference>
<gene>
    <name evidence="1" type="ORF">M8C21_033035</name>
</gene>
<evidence type="ECO:0000313" key="2">
    <source>
        <dbReference type="Proteomes" id="UP001206925"/>
    </source>
</evidence>
<protein>
    <submittedName>
        <fullName evidence="1">Uncharacterized protein</fullName>
    </submittedName>
</protein>